<organism evidence="2">
    <name type="scientific">Salmonella diarizonae</name>
    <dbReference type="NCBI Taxonomy" id="59204"/>
    <lineage>
        <taxon>Bacteria</taxon>
        <taxon>Pseudomonadati</taxon>
        <taxon>Pseudomonadota</taxon>
        <taxon>Gammaproteobacteria</taxon>
        <taxon>Enterobacterales</taxon>
        <taxon>Enterobacteriaceae</taxon>
        <taxon>Salmonella</taxon>
    </lineage>
</organism>
<keyword evidence="2" id="KW-0238">DNA-binding</keyword>
<name>A0A6Y1UFT3_SALDZ</name>
<protein>
    <submittedName>
        <fullName evidence="2">Arc family DNA-binding protein</fullName>
    </submittedName>
</protein>
<dbReference type="GO" id="GO:0006355">
    <property type="term" value="P:regulation of DNA-templated transcription"/>
    <property type="evidence" value="ECO:0007669"/>
    <property type="project" value="InterPro"/>
</dbReference>
<dbReference type="AlphaFoldDB" id="A0A6Y1UFT3"/>
<dbReference type="Pfam" id="PF03869">
    <property type="entry name" value="Arc"/>
    <property type="match status" value="1"/>
</dbReference>
<dbReference type="Gene3D" id="1.10.1220.10">
    <property type="entry name" value="Met repressor-like"/>
    <property type="match status" value="1"/>
</dbReference>
<dbReference type="GO" id="GO:0043565">
    <property type="term" value="F:sequence-specific DNA binding"/>
    <property type="evidence" value="ECO:0007669"/>
    <property type="project" value="UniProtKB-ARBA"/>
</dbReference>
<dbReference type="EMBL" id="DAAGPR010000035">
    <property type="protein sequence ID" value="HAB4051083.1"/>
    <property type="molecule type" value="Genomic_DNA"/>
</dbReference>
<dbReference type="InterPro" id="IPR013321">
    <property type="entry name" value="Arc_rbn_hlx_hlx"/>
</dbReference>
<evidence type="ECO:0000313" key="2">
    <source>
        <dbReference type="EMBL" id="HAB4051083.1"/>
    </source>
</evidence>
<dbReference type="SUPFAM" id="SSF47598">
    <property type="entry name" value="Ribbon-helix-helix"/>
    <property type="match status" value="1"/>
</dbReference>
<dbReference type="InterPro" id="IPR005569">
    <property type="entry name" value="Arc_DNA-bd_dom"/>
</dbReference>
<accession>A0A6Y1UFT3</accession>
<dbReference type="InterPro" id="IPR010985">
    <property type="entry name" value="Ribbon_hlx_hlx"/>
</dbReference>
<proteinExistence type="predicted"/>
<evidence type="ECO:0000259" key="1">
    <source>
        <dbReference type="Pfam" id="PF03869"/>
    </source>
</evidence>
<feature type="domain" description="Arc-like DNA binding" evidence="1">
    <location>
        <begin position="4"/>
        <end position="45"/>
    </location>
</feature>
<comment type="caution">
    <text evidence="2">The sequence shown here is derived from an EMBL/GenBank/DDBJ whole genome shotgun (WGS) entry which is preliminary data.</text>
</comment>
<sequence length="48" mass="5445">MKGAREMAQFKLRIPDELLKELKQSAAKNMRSVNAEILIILQKAIFSA</sequence>
<reference evidence="2" key="1">
    <citation type="journal article" date="2018" name="Genome Biol.">
        <title>SKESA: strategic k-mer extension for scrupulous assemblies.</title>
        <authorList>
            <person name="Souvorov A."/>
            <person name="Agarwala R."/>
            <person name="Lipman D.J."/>
        </authorList>
    </citation>
    <scope>NUCLEOTIDE SEQUENCE</scope>
    <source>
        <strain evidence="2">Salmonella enterica</strain>
    </source>
</reference>
<reference evidence="2" key="2">
    <citation type="submission" date="2019-10" db="EMBL/GenBank/DDBJ databases">
        <authorList>
            <consortium name="NCBI Pathogen Detection Project"/>
        </authorList>
    </citation>
    <scope>NUCLEOTIDE SEQUENCE</scope>
    <source>
        <strain evidence="2">Salmonella enterica</strain>
    </source>
</reference>
<gene>
    <name evidence="2" type="ORF">GBY29_14940</name>
</gene>